<dbReference type="PANTHER" id="PTHR43537">
    <property type="entry name" value="TRANSCRIPTIONAL REGULATOR, GNTR FAMILY"/>
    <property type="match status" value="1"/>
</dbReference>
<comment type="caution">
    <text evidence="5">The sequence shown here is derived from an EMBL/GenBank/DDBJ whole genome shotgun (WGS) entry which is preliminary data.</text>
</comment>
<dbReference type="Pfam" id="PF00392">
    <property type="entry name" value="GntR"/>
    <property type="match status" value="1"/>
</dbReference>
<dbReference type="InterPro" id="IPR036390">
    <property type="entry name" value="WH_DNA-bd_sf"/>
</dbReference>
<sequence length="254" mass="28878">MKTAPIGNGRRIYQQVVEKMLALLDSGEYPPGVRLPSERELSEMFDVSRPSIREAIIALEVLGRVVVRTGAGVYVTKPVSTFHDAEEFSPFELTEARVLVEGETAALAASIITEEQLEEVRDAYRDMVRENEAGNLTSERADRKFHEAISKATNNRVLMSTIYKLWNIQEHSPDILAVHKSVCKKDGQKRLAEHKAILQALENRDPQAARQAMRRHFSRTINALHEATEAKAVEVVRREVYERRKRFSIERLGD</sequence>
<dbReference type="CDD" id="cd07377">
    <property type="entry name" value="WHTH_GntR"/>
    <property type="match status" value="1"/>
</dbReference>
<keyword evidence="1" id="KW-0805">Transcription regulation</keyword>
<reference evidence="5" key="1">
    <citation type="submission" date="2022-11" db="EMBL/GenBank/DDBJ databases">
        <title>Chitin-degrading and fungicidal potential of chitinolytic bacterial strains from marine environment of the Pacific Ocean regions.</title>
        <authorList>
            <person name="Pentekhina I."/>
            <person name="Nedashkovskaya O."/>
            <person name="Seitkalieva A."/>
            <person name="Podvolotskaya A."/>
            <person name="Tekutyeva L."/>
            <person name="Balabanova L."/>
        </authorList>
    </citation>
    <scope>NUCLEOTIDE SEQUENCE</scope>
    <source>
        <strain evidence="5">KMM 6838</strain>
    </source>
</reference>
<dbReference type="InterPro" id="IPR036388">
    <property type="entry name" value="WH-like_DNA-bd_sf"/>
</dbReference>
<evidence type="ECO:0000313" key="5">
    <source>
        <dbReference type="EMBL" id="MCX2802501.1"/>
    </source>
</evidence>
<dbReference type="RefSeq" id="WP_266066418.1">
    <property type="nucleotide sequence ID" value="NZ_JAPHQB010000019.1"/>
</dbReference>
<evidence type="ECO:0000256" key="2">
    <source>
        <dbReference type="ARBA" id="ARBA00023125"/>
    </source>
</evidence>
<dbReference type="SMART" id="SM00895">
    <property type="entry name" value="FCD"/>
    <property type="match status" value="1"/>
</dbReference>
<dbReference type="SUPFAM" id="SSF46785">
    <property type="entry name" value="Winged helix' DNA-binding domain"/>
    <property type="match status" value="1"/>
</dbReference>
<keyword evidence="3" id="KW-0804">Transcription</keyword>
<dbReference type="Pfam" id="PF07729">
    <property type="entry name" value="FCD"/>
    <property type="match status" value="1"/>
</dbReference>
<name>A0AB35HYQ7_MICTH</name>
<dbReference type="EMBL" id="JAPHQB010000019">
    <property type="protein sequence ID" value="MCX2802501.1"/>
    <property type="molecule type" value="Genomic_DNA"/>
</dbReference>
<dbReference type="PANTHER" id="PTHR43537:SF5">
    <property type="entry name" value="UXU OPERON TRANSCRIPTIONAL REGULATOR"/>
    <property type="match status" value="1"/>
</dbReference>
<organism evidence="5 6">
    <name type="scientific">Microbulbifer thermotolerans</name>
    <dbReference type="NCBI Taxonomy" id="252514"/>
    <lineage>
        <taxon>Bacteria</taxon>
        <taxon>Pseudomonadati</taxon>
        <taxon>Pseudomonadota</taxon>
        <taxon>Gammaproteobacteria</taxon>
        <taxon>Cellvibrionales</taxon>
        <taxon>Microbulbiferaceae</taxon>
        <taxon>Microbulbifer</taxon>
    </lineage>
</organism>
<evidence type="ECO:0000256" key="1">
    <source>
        <dbReference type="ARBA" id="ARBA00023015"/>
    </source>
</evidence>
<evidence type="ECO:0000313" key="6">
    <source>
        <dbReference type="Proteomes" id="UP001209730"/>
    </source>
</evidence>
<evidence type="ECO:0000256" key="3">
    <source>
        <dbReference type="ARBA" id="ARBA00023163"/>
    </source>
</evidence>
<dbReference type="PRINTS" id="PR00035">
    <property type="entry name" value="HTHGNTR"/>
</dbReference>
<dbReference type="Gene3D" id="1.20.120.530">
    <property type="entry name" value="GntR ligand-binding domain-like"/>
    <property type="match status" value="1"/>
</dbReference>
<dbReference type="GO" id="GO:0003677">
    <property type="term" value="F:DNA binding"/>
    <property type="evidence" value="ECO:0007669"/>
    <property type="project" value="UniProtKB-KW"/>
</dbReference>
<dbReference type="Proteomes" id="UP001209730">
    <property type="component" value="Unassembled WGS sequence"/>
</dbReference>
<keyword evidence="2" id="KW-0238">DNA-binding</keyword>
<feature type="domain" description="HTH gntR-type" evidence="4">
    <location>
        <begin position="10"/>
        <end position="78"/>
    </location>
</feature>
<dbReference type="SMART" id="SM00345">
    <property type="entry name" value="HTH_GNTR"/>
    <property type="match status" value="1"/>
</dbReference>
<dbReference type="InterPro" id="IPR011711">
    <property type="entry name" value="GntR_C"/>
</dbReference>
<dbReference type="SUPFAM" id="SSF48008">
    <property type="entry name" value="GntR ligand-binding domain-like"/>
    <property type="match status" value="1"/>
</dbReference>
<gene>
    <name evidence="5" type="ORF">OQJ68_11960</name>
</gene>
<dbReference type="GO" id="GO:0003700">
    <property type="term" value="F:DNA-binding transcription factor activity"/>
    <property type="evidence" value="ECO:0007669"/>
    <property type="project" value="InterPro"/>
</dbReference>
<proteinExistence type="predicted"/>
<dbReference type="PROSITE" id="PS50949">
    <property type="entry name" value="HTH_GNTR"/>
    <property type="match status" value="1"/>
</dbReference>
<dbReference type="AlphaFoldDB" id="A0AB35HYQ7"/>
<protein>
    <submittedName>
        <fullName evidence="5">FadR family transcriptional regulator</fullName>
    </submittedName>
</protein>
<dbReference type="InterPro" id="IPR008920">
    <property type="entry name" value="TF_FadR/GntR_C"/>
</dbReference>
<dbReference type="Gene3D" id="1.10.10.10">
    <property type="entry name" value="Winged helix-like DNA-binding domain superfamily/Winged helix DNA-binding domain"/>
    <property type="match status" value="1"/>
</dbReference>
<evidence type="ECO:0000259" key="4">
    <source>
        <dbReference type="PROSITE" id="PS50949"/>
    </source>
</evidence>
<dbReference type="InterPro" id="IPR000524">
    <property type="entry name" value="Tscrpt_reg_HTH_GntR"/>
</dbReference>
<accession>A0AB35HYQ7</accession>